<gene>
    <name evidence="2" type="ORF">CAEBREN_13311</name>
</gene>
<dbReference type="EMBL" id="GL379949">
    <property type="protein sequence ID" value="EGT37756.1"/>
    <property type="molecule type" value="Genomic_DNA"/>
</dbReference>
<sequence>MPLGKQSVMLSIPEEVTRVVDGVPVVQNSCRPKYGLAEAGRQIVVLQTKMRNRKLLHKGKAKKAERDFPRNKQMVDERMKQLEENEDDEANANEGSSNNEGE</sequence>
<feature type="region of interest" description="Disordered" evidence="1">
    <location>
        <begin position="56"/>
        <end position="102"/>
    </location>
</feature>
<proteinExistence type="predicted"/>
<dbReference type="InParanoid" id="G0NUC8"/>
<feature type="compositionally biased region" description="Basic and acidic residues" evidence="1">
    <location>
        <begin position="62"/>
        <end position="83"/>
    </location>
</feature>
<accession>G0NUC8</accession>
<protein>
    <submittedName>
        <fullName evidence="2">Uncharacterized protein</fullName>
    </submittedName>
</protein>
<reference evidence="3" key="1">
    <citation type="submission" date="2011-07" db="EMBL/GenBank/DDBJ databases">
        <authorList>
            <consortium name="Caenorhabditis brenneri Sequencing and Analysis Consortium"/>
            <person name="Wilson R.K."/>
        </authorList>
    </citation>
    <scope>NUCLEOTIDE SEQUENCE [LARGE SCALE GENOMIC DNA]</scope>
    <source>
        <strain evidence="3">PB2801</strain>
    </source>
</reference>
<evidence type="ECO:0000256" key="1">
    <source>
        <dbReference type="SAM" id="MobiDB-lite"/>
    </source>
</evidence>
<dbReference type="Proteomes" id="UP000008068">
    <property type="component" value="Unassembled WGS sequence"/>
</dbReference>
<dbReference type="HOGENOM" id="CLU_2361561_0_0_1"/>
<organism evidence="3">
    <name type="scientific">Caenorhabditis brenneri</name>
    <name type="common">Nematode worm</name>
    <dbReference type="NCBI Taxonomy" id="135651"/>
    <lineage>
        <taxon>Eukaryota</taxon>
        <taxon>Metazoa</taxon>
        <taxon>Ecdysozoa</taxon>
        <taxon>Nematoda</taxon>
        <taxon>Chromadorea</taxon>
        <taxon>Rhabditida</taxon>
        <taxon>Rhabditina</taxon>
        <taxon>Rhabditomorpha</taxon>
        <taxon>Rhabditoidea</taxon>
        <taxon>Rhabditidae</taxon>
        <taxon>Peloderinae</taxon>
        <taxon>Caenorhabditis</taxon>
    </lineage>
</organism>
<dbReference type="AlphaFoldDB" id="G0NUC8"/>
<name>G0NUC8_CAEBE</name>
<evidence type="ECO:0000313" key="3">
    <source>
        <dbReference type="Proteomes" id="UP000008068"/>
    </source>
</evidence>
<feature type="compositionally biased region" description="Low complexity" evidence="1">
    <location>
        <begin position="92"/>
        <end position="102"/>
    </location>
</feature>
<keyword evidence="3" id="KW-1185">Reference proteome</keyword>
<evidence type="ECO:0000313" key="2">
    <source>
        <dbReference type="EMBL" id="EGT37756.1"/>
    </source>
</evidence>